<evidence type="ECO:0000313" key="2">
    <source>
        <dbReference type="EMBL" id="OGH83755.1"/>
    </source>
</evidence>
<name>A0A1F6NIW0_9BACT</name>
<reference evidence="2 3" key="1">
    <citation type="journal article" date="2016" name="Nat. Commun.">
        <title>Thousands of microbial genomes shed light on interconnected biogeochemical processes in an aquifer system.</title>
        <authorList>
            <person name="Anantharaman K."/>
            <person name="Brown C.T."/>
            <person name="Hug L.A."/>
            <person name="Sharon I."/>
            <person name="Castelle C.J."/>
            <person name="Probst A.J."/>
            <person name="Thomas B.C."/>
            <person name="Singh A."/>
            <person name="Wilkins M.J."/>
            <person name="Karaoz U."/>
            <person name="Brodie E.L."/>
            <person name="Williams K.H."/>
            <person name="Hubbard S.S."/>
            <person name="Banfield J.F."/>
        </authorList>
    </citation>
    <scope>NUCLEOTIDE SEQUENCE [LARGE SCALE GENOMIC DNA]</scope>
</reference>
<evidence type="ECO:0000313" key="3">
    <source>
        <dbReference type="Proteomes" id="UP000177803"/>
    </source>
</evidence>
<comment type="caution">
    <text evidence="2">The sequence shown here is derived from an EMBL/GenBank/DDBJ whole genome shotgun (WGS) entry which is preliminary data.</text>
</comment>
<keyword evidence="1" id="KW-0472">Membrane</keyword>
<sequence>MIAHRIQTKQHLEPSVKFYRTVAISFLLITVLLLGMVIFITTKKATIVVVAKDDIKSVNLSVNIARDGKPGESVSGVVTSTIFAWSEKYSPTGNKSTDTIAAGMLILYNKTNAAQTLVKTTRLITASGILFRLSDRVTVPAMGQIEAKVYADQAGAGSEIGPSQFTIPGLALDKQKVIYAESKQAMIGGVRTVGILSDADIAAAKENFKEKAKQAFLKTRSGDDDQKIISMITGSNVLIDKKVGSEVSEFTLNGTSTVIVVQYNAKELASLVNKEMSGKVDAGLEKIISTTGVPQVSLVAYSLAEGTAQITVSQSLVVTIDANADKLAANNFLGKKKDEIERYVLGLDHVSGVEVQFSPVWMRSAPSVPDKIKVVVKNVK</sequence>
<dbReference type="Proteomes" id="UP000177803">
    <property type="component" value="Unassembled WGS sequence"/>
</dbReference>
<protein>
    <recommendedName>
        <fullName evidence="4">Baseplate protein J-like domain-containing protein</fullName>
    </recommendedName>
</protein>
<accession>A0A1F6NIW0</accession>
<dbReference type="EMBL" id="MFQR01000066">
    <property type="protein sequence ID" value="OGH83755.1"/>
    <property type="molecule type" value="Genomic_DNA"/>
</dbReference>
<gene>
    <name evidence="2" type="ORF">A2261_01195</name>
</gene>
<dbReference type="AlphaFoldDB" id="A0A1F6NIW0"/>
<feature type="transmembrane region" description="Helical" evidence="1">
    <location>
        <begin position="21"/>
        <end position="40"/>
    </location>
</feature>
<proteinExistence type="predicted"/>
<evidence type="ECO:0000256" key="1">
    <source>
        <dbReference type="SAM" id="Phobius"/>
    </source>
</evidence>
<keyword evidence="1" id="KW-1133">Transmembrane helix</keyword>
<keyword evidence="1" id="KW-0812">Transmembrane</keyword>
<organism evidence="2 3">
    <name type="scientific">Candidatus Magasanikbacteria bacterium RIFOXYA2_FULL_44_8</name>
    <dbReference type="NCBI Taxonomy" id="1798696"/>
    <lineage>
        <taxon>Bacteria</taxon>
        <taxon>Candidatus Magasanikiibacteriota</taxon>
    </lineage>
</organism>
<evidence type="ECO:0008006" key="4">
    <source>
        <dbReference type="Google" id="ProtNLM"/>
    </source>
</evidence>